<name>A0A151HHM3_TOXGO</name>
<dbReference type="EMBL" id="AHZP02001000">
    <property type="protein sequence ID" value="KYK68826.1"/>
    <property type="molecule type" value="Genomic_DNA"/>
</dbReference>
<evidence type="ECO:0000313" key="1">
    <source>
        <dbReference type="EMBL" id="KYK68826.1"/>
    </source>
</evidence>
<accession>A0A151HHM3</accession>
<protein>
    <submittedName>
        <fullName evidence="1">Regulator of chromosome condensation RCC1</fullName>
    </submittedName>
</protein>
<proteinExistence type="predicted"/>
<reference evidence="2" key="1">
    <citation type="submission" date="2016-03" db="EMBL/GenBank/DDBJ databases">
        <authorList>
            <person name="Sibley D."/>
            <person name="Venepally P."/>
            <person name="Karamycheva S."/>
            <person name="Hadjithomas M."/>
            <person name="Khan A."/>
            <person name="Brunk B."/>
            <person name="Roos D."/>
            <person name="Caler E."/>
            <person name="Lorenzi H."/>
        </authorList>
    </citation>
    <scope>NUCLEOTIDE SEQUENCE [LARGE SCALE GENOMIC DNA]</scope>
    <source>
        <strain evidence="2">TgCatPRC2</strain>
    </source>
</reference>
<dbReference type="VEuPathDB" id="ToxoDB:TGPRC2_213900A"/>
<comment type="caution">
    <text evidence="1">The sequence shown here is derived from an EMBL/GenBank/DDBJ whole genome shotgun (WGS) entry which is preliminary data.</text>
</comment>
<organism evidence="1 2">
    <name type="scientific">Toxoplasma gondii TgCatPRC2</name>
    <dbReference type="NCBI Taxonomy" id="1130821"/>
    <lineage>
        <taxon>Eukaryota</taxon>
        <taxon>Sar</taxon>
        <taxon>Alveolata</taxon>
        <taxon>Apicomplexa</taxon>
        <taxon>Conoidasida</taxon>
        <taxon>Coccidia</taxon>
        <taxon>Eucoccidiorida</taxon>
        <taxon>Eimeriorina</taxon>
        <taxon>Sarcocystidae</taxon>
        <taxon>Toxoplasma</taxon>
    </lineage>
</organism>
<gene>
    <name evidence="1" type="ORF">TGPRC2_213900A</name>
</gene>
<sequence>MVSADALFCERKVPRFSREKRPSFLFQAFKKHPLLRRLYTPAAGDDHDLAAASSSRSDRLVLCKEERTREFLSEAALFPALRLSDSRSSQVFLGFSPVLMFNSFPQSCSLALAFSRSSVGLVAGSSLCPPFVWVFPRCFAALPLPTSCRNDDADNGRKRIRRATRALRASRNWRRRPCMSARPGRRARSSECIYTRVWGLKSRSAAAG</sequence>
<evidence type="ECO:0000313" key="2">
    <source>
        <dbReference type="Proteomes" id="UP000075225"/>
    </source>
</evidence>
<dbReference type="AlphaFoldDB" id="A0A151HHM3"/>
<dbReference type="Proteomes" id="UP000075225">
    <property type="component" value="Unassembled WGS sequence"/>
</dbReference>